<dbReference type="KEGG" id="hazt:108675406"/>
<sequence>MPRLSGGAAFPRKQPRTPHRAMGCLHYGHSCLGAHGKRSASSEEDWATRFVEYLDSLGQPPYSKPIVRTSQSQPIRPITMLKVRPVTVAHSFQRPSMKLKQNPVYDLIPNGYTVKRPYQLPFTLKNLARVGLPAETDGTSLNAIQRSSAEEIYQDDDAKFGFSPGQLARNLRSPDGKNKLLQEESMRNDENGMSSEQLDFATPNQFTESIILDRPFLLKRLLNVLIDREALGDRPEQAGLEKSEREDGKQSKTEWSIGSKNTMGNLLSLFGGHPATQESRSTYNGNVDVENDPRNDVF</sequence>
<feature type="compositionally biased region" description="Polar residues" evidence="1">
    <location>
        <begin position="253"/>
        <end position="265"/>
    </location>
</feature>
<name>A0A8B7NYS9_HYAAZ</name>
<feature type="compositionally biased region" description="Basic and acidic residues" evidence="1">
    <location>
        <begin position="236"/>
        <end position="252"/>
    </location>
</feature>
<dbReference type="GeneID" id="108675406"/>
<feature type="region of interest" description="Disordered" evidence="1">
    <location>
        <begin position="236"/>
        <end position="298"/>
    </location>
</feature>
<dbReference type="AlphaFoldDB" id="A0A8B7NYS9"/>
<gene>
    <name evidence="3" type="primary">LOC108675406</name>
</gene>
<proteinExistence type="predicted"/>
<feature type="compositionally biased region" description="Polar residues" evidence="1">
    <location>
        <begin position="276"/>
        <end position="285"/>
    </location>
</feature>
<dbReference type="Proteomes" id="UP000694843">
    <property type="component" value="Unplaced"/>
</dbReference>
<protein>
    <submittedName>
        <fullName evidence="3">Uncharacterized protein LOC108675406</fullName>
    </submittedName>
</protein>
<evidence type="ECO:0000313" key="3">
    <source>
        <dbReference type="RefSeq" id="XP_018018902.1"/>
    </source>
</evidence>
<organism evidence="2 3">
    <name type="scientific">Hyalella azteca</name>
    <name type="common">Amphipod</name>
    <dbReference type="NCBI Taxonomy" id="294128"/>
    <lineage>
        <taxon>Eukaryota</taxon>
        <taxon>Metazoa</taxon>
        <taxon>Ecdysozoa</taxon>
        <taxon>Arthropoda</taxon>
        <taxon>Crustacea</taxon>
        <taxon>Multicrustacea</taxon>
        <taxon>Malacostraca</taxon>
        <taxon>Eumalacostraca</taxon>
        <taxon>Peracarida</taxon>
        <taxon>Amphipoda</taxon>
        <taxon>Senticaudata</taxon>
        <taxon>Talitrida</taxon>
        <taxon>Talitroidea</taxon>
        <taxon>Hyalellidae</taxon>
        <taxon>Hyalella</taxon>
    </lineage>
</organism>
<dbReference type="OrthoDB" id="6367990at2759"/>
<evidence type="ECO:0000256" key="1">
    <source>
        <dbReference type="SAM" id="MobiDB-lite"/>
    </source>
</evidence>
<feature type="non-terminal residue" evidence="3">
    <location>
        <position position="298"/>
    </location>
</feature>
<accession>A0A8B7NYS9</accession>
<keyword evidence="2" id="KW-1185">Reference proteome</keyword>
<evidence type="ECO:0000313" key="2">
    <source>
        <dbReference type="Proteomes" id="UP000694843"/>
    </source>
</evidence>
<reference evidence="3" key="1">
    <citation type="submission" date="2025-08" db="UniProtKB">
        <authorList>
            <consortium name="RefSeq"/>
        </authorList>
    </citation>
    <scope>IDENTIFICATION</scope>
</reference>
<dbReference type="RefSeq" id="XP_018018902.1">
    <property type="nucleotide sequence ID" value="XM_018163413.2"/>
</dbReference>